<dbReference type="AlphaFoldDB" id="A0A381TQ85"/>
<evidence type="ECO:0000313" key="1">
    <source>
        <dbReference type="EMBL" id="SVA18205.1"/>
    </source>
</evidence>
<accession>A0A381TQ85</accession>
<organism evidence="1">
    <name type="scientific">marine metagenome</name>
    <dbReference type="NCBI Taxonomy" id="408172"/>
    <lineage>
        <taxon>unclassified sequences</taxon>
        <taxon>metagenomes</taxon>
        <taxon>ecological metagenomes</taxon>
    </lineage>
</organism>
<sequence>MGKTGDTTMLYFRSCMRCKEGTVELGSDNFGSFLSCITCGYTINSRSIRSNGSIAEPATIDEDVVIAPTLEPVMVAGDGERGEQESVPHIELFEEELEAFDLEEVTAI</sequence>
<proteinExistence type="predicted"/>
<dbReference type="EMBL" id="UINC01004977">
    <property type="protein sequence ID" value="SVA18205.1"/>
    <property type="molecule type" value="Genomic_DNA"/>
</dbReference>
<reference evidence="1" key="1">
    <citation type="submission" date="2018-05" db="EMBL/GenBank/DDBJ databases">
        <authorList>
            <person name="Lanie J.A."/>
            <person name="Ng W.-L."/>
            <person name="Kazmierczak K.M."/>
            <person name="Andrzejewski T.M."/>
            <person name="Davidsen T.M."/>
            <person name="Wayne K.J."/>
            <person name="Tettelin H."/>
            <person name="Glass J.I."/>
            <person name="Rusch D."/>
            <person name="Podicherti R."/>
            <person name="Tsui H.-C.T."/>
            <person name="Winkler M.E."/>
        </authorList>
    </citation>
    <scope>NUCLEOTIDE SEQUENCE</scope>
</reference>
<gene>
    <name evidence="1" type="ORF">METZ01_LOCUS71059</name>
</gene>
<protein>
    <submittedName>
        <fullName evidence="1">Uncharacterized protein</fullName>
    </submittedName>
</protein>
<name>A0A381TQ85_9ZZZZ</name>